<dbReference type="EMBL" id="JACHXW010000016">
    <property type="protein sequence ID" value="MBB3154520.1"/>
    <property type="molecule type" value="Genomic_DNA"/>
</dbReference>
<gene>
    <name evidence="3" type="ORF">FHS16_004602</name>
</gene>
<comment type="caution">
    <text evidence="3">The sequence shown here is derived from an EMBL/GenBank/DDBJ whole genome shotgun (WGS) entry which is preliminary data.</text>
</comment>
<keyword evidence="4" id="KW-1185">Reference proteome</keyword>
<protein>
    <submittedName>
        <fullName evidence="3">Stage III sporulation protein AF</fullName>
    </submittedName>
</protein>
<dbReference type="Proteomes" id="UP000518605">
    <property type="component" value="Unassembled WGS sequence"/>
</dbReference>
<evidence type="ECO:0000313" key="3">
    <source>
        <dbReference type="EMBL" id="MBB3154520.1"/>
    </source>
</evidence>
<sequence>MVAWLSDWLRDIIAVILLAVFVELLLPNKAMQRYARLVVGLFILLTILSPILKLIQSDIGAKLDEGMENWSRLAAADSAQMTGLSQIKQDAEAMSAKRNLEAAKLTERTLEASIRNELIERSDAAVADVDAVLKWVNASGQQTPYLSQVTVTLKATENSSGNVKEGATVEKVQPVIVDVEVEPMEPVSPYSSEPKVKDGQSQAAQVEGNWSRADPAVTAELSSLIAKGWGLNQEQIVVRQPAEGPLQK</sequence>
<feature type="transmembrane region" description="Helical" evidence="2">
    <location>
        <begin position="34"/>
        <end position="52"/>
    </location>
</feature>
<proteinExistence type="predicted"/>
<dbReference type="AlphaFoldDB" id="A0A7W5CB88"/>
<name>A0A7W5CB88_9BACL</name>
<evidence type="ECO:0000256" key="1">
    <source>
        <dbReference type="SAM" id="MobiDB-lite"/>
    </source>
</evidence>
<keyword evidence="2" id="KW-0812">Transmembrane</keyword>
<evidence type="ECO:0000256" key="2">
    <source>
        <dbReference type="SAM" id="Phobius"/>
    </source>
</evidence>
<evidence type="ECO:0000313" key="4">
    <source>
        <dbReference type="Proteomes" id="UP000518605"/>
    </source>
</evidence>
<dbReference type="RefSeq" id="WP_183568088.1">
    <property type="nucleotide sequence ID" value="NZ_CBCSLB010000040.1"/>
</dbReference>
<accession>A0A7W5CB88</accession>
<dbReference type="Pfam" id="PF09581">
    <property type="entry name" value="Spore_III_AF"/>
    <property type="match status" value="1"/>
</dbReference>
<reference evidence="3 4" key="1">
    <citation type="submission" date="2020-08" db="EMBL/GenBank/DDBJ databases">
        <title>Genomic Encyclopedia of Type Strains, Phase III (KMG-III): the genomes of soil and plant-associated and newly described type strains.</title>
        <authorList>
            <person name="Whitman W."/>
        </authorList>
    </citation>
    <scope>NUCLEOTIDE SEQUENCE [LARGE SCALE GENOMIC DNA]</scope>
    <source>
        <strain evidence="3 4">CECT 8234</strain>
    </source>
</reference>
<keyword evidence="2" id="KW-0472">Membrane</keyword>
<dbReference type="InterPro" id="IPR014245">
    <property type="entry name" value="Spore_III_AF"/>
</dbReference>
<organism evidence="3 4">
    <name type="scientific">Paenibacillus endophyticus</name>
    <dbReference type="NCBI Taxonomy" id="1294268"/>
    <lineage>
        <taxon>Bacteria</taxon>
        <taxon>Bacillati</taxon>
        <taxon>Bacillota</taxon>
        <taxon>Bacilli</taxon>
        <taxon>Bacillales</taxon>
        <taxon>Paenibacillaceae</taxon>
        <taxon>Paenibacillus</taxon>
    </lineage>
</organism>
<keyword evidence="2" id="KW-1133">Transmembrane helix</keyword>
<feature type="region of interest" description="Disordered" evidence="1">
    <location>
        <begin position="186"/>
        <end position="212"/>
    </location>
</feature>
<dbReference type="NCBIfam" id="TIGR02896">
    <property type="entry name" value="spore_III_AF"/>
    <property type="match status" value="1"/>
</dbReference>
<feature type="transmembrane region" description="Helical" evidence="2">
    <location>
        <begin position="12"/>
        <end position="27"/>
    </location>
</feature>